<sequence>MPFKDPTTALPASAIEGQIQGDQISADAIDGKTITGALIRTGPTGTRRVELTPDGRVRFHTGHPAQTGAGEIRTSLTSDLPGWAEGHIVIRPPVHGGYAPPELDLFLDMEGGQNWTLGPLAVAIYREGTARIPVVNVAGYLGVEGDADVAKNLRAGNIRAGRVNITPTAANTPTSITVTGLGMPPGGPPRAVATPATTLPGTAVTGVGCSTVTRDSVTIWLTRTNTTATGIDYIVIGE</sequence>
<name>A0A918V3Q2_9ACTN</name>
<comment type="caution">
    <text evidence="1">The sequence shown here is derived from an EMBL/GenBank/DDBJ whole genome shotgun (WGS) entry which is preliminary data.</text>
</comment>
<protein>
    <submittedName>
        <fullName evidence="1">Uncharacterized protein</fullName>
    </submittedName>
</protein>
<evidence type="ECO:0000313" key="1">
    <source>
        <dbReference type="EMBL" id="GGZ64976.1"/>
    </source>
</evidence>
<accession>A0A918V3Q2</accession>
<gene>
    <name evidence="1" type="ORF">GCM10010387_67580</name>
</gene>
<organism evidence="1 2">
    <name type="scientific">Streptomyces inusitatus</name>
    <dbReference type="NCBI Taxonomy" id="68221"/>
    <lineage>
        <taxon>Bacteria</taxon>
        <taxon>Bacillati</taxon>
        <taxon>Actinomycetota</taxon>
        <taxon>Actinomycetes</taxon>
        <taxon>Kitasatosporales</taxon>
        <taxon>Streptomycetaceae</taxon>
        <taxon>Streptomyces</taxon>
    </lineage>
</organism>
<dbReference type="Proteomes" id="UP000630936">
    <property type="component" value="Unassembled WGS sequence"/>
</dbReference>
<evidence type="ECO:0000313" key="2">
    <source>
        <dbReference type="Proteomes" id="UP000630936"/>
    </source>
</evidence>
<dbReference type="RefSeq" id="WP_190127148.1">
    <property type="nucleotide sequence ID" value="NZ_BMWG01000047.1"/>
</dbReference>
<reference evidence="1" key="2">
    <citation type="submission" date="2020-09" db="EMBL/GenBank/DDBJ databases">
        <authorList>
            <person name="Sun Q."/>
            <person name="Ohkuma M."/>
        </authorList>
    </citation>
    <scope>NUCLEOTIDE SEQUENCE</scope>
    <source>
        <strain evidence="1">JCM 4988</strain>
    </source>
</reference>
<keyword evidence="2" id="KW-1185">Reference proteome</keyword>
<proteinExistence type="predicted"/>
<reference evidence="1" key="1">
    <citation type="journal article" date="2014" name="Int. J. Syst. Evol. Microbiol.">
        <title>Complete genome sequence of Corynebacterium casei LMG S-19264T (=DSM 44701T), isolated from a smear-ripened cheese.</title>
        <authorList>
            <consortium name="US DOE Joint Genome Institute (JGI-PGF)"/>
            <person name="Walter F."/>
            <person name="Albersmeier A."/>
            <person name="Kalinowski J."/>
            <person name="Ruckert C."/>
        </authorList>
    </citation>
    <scope>NUCLEOTIDE SEQUENCE</scope>
    <source>
        <strain evidence="1">JCM 4988</strain>
    </source>
</reference>
<dbReference type="EMBL" id="BMWG01000047">
    <property type="protein sequence ID" value="GGZ64976.1"/>
    <property type="molecule type" value="Genomic_DNA"/>
</dbReference>
<dbReference type="AlphaFoldDB" id="A0A918V3Q2"/>